<sequence>MAHTPWPANFLVAYDTLSDIYRHAYHILKHEDADPLQLTYHLEAITADAIPLLEAFEVDPRGLEVWDWLSDAATLLGNLSVQLSSFRQNIETRVDGDIVFAKPVTLS</sequence>
<dbReference type="OrthoDB" id="2686689at2759"/>
<protein>
    <submittedName>
        <fullName evidence="1">Uncharacterized protein</fullName>
    </submittedName>
</protein>
<name>A0A9P7EQ97_9AGAM</name>
<dbReference type="Proteomes" id="UP000807769">
    <property type="component" value="Unassembled WGS sequence"/>
</dbReference>
<dbReference type="RefSeq" id="XP_041200401.1">
    <property type="nucleotide sequence ID" value="XM_041339140.1"/>
</dbReference>
<evidence type="ECO:0000313" key="2">
    <source>
        <dbReference type="Proteomes" id="UP000807769"/>
    </source>
</evidence>
<gene>
    <name evidence="1" type="ORF">BJ212DRAFT_1474706</name>
</gene>
<keyword evidence="2" id="KW-1185">Reference proteome</keyword>
<comment type="caution">
    <text evidence="1">The sequence shown here is derived from an EMBL/GenBank/DDBJ whole genome shotgun (WGS) entry which is preliminary data.</text>
</comment>
<accession>A0A9P7EQ97</accession>
<dbReference type="AlphaFoldDB" id="A0A9P7EQ97"/>
<evidence type="ECO:0000313" key="1">
    <source>
        <dbReference type="EMBL" id="KAG1827554.1"/>
    </source>
</evidence>
<proteinExistence type="predicted"/>
<dbReference type="GeneID" id="64633156"/>
<dbReference type="EMBL" id="JABBWG010000001">
    <property type="protein sequence ID" value="KAG1827554.1"/>
    <property type="molecule type" value="Genomic_DNA"/>
</dbReference>
<organism evidence="1 2">
    <name type="scientific">Suillus subaureus</name>
    <dbReference type="NCBI Taxonomy" id="48587"/>
    <lineage>
        <taxon>Eukaryota</taxon>
        <taxon>Fungi</taxon>
        <taxon>Dikarya</taxon>
        <taxon>Basidiomycota</taxon>
        <taxon>Agaricomycotina</taxon>
        <taxon>Agaricomycetes</taxon>
        <taxon>Agaricomycetidae</taxon>
        <taxon>Boletales</taxon>
        <taxon>Suillineae</taxon>
        <taxon>Suillaceae</taxon>
        <taxon>Suillus</taxon>
    </lineage>
</organism>
<reference evidence="1" key="1">
    <citation type="journal article" date="2020" name="New Phytol.">
        <title>Comparative genomics reveals dynamic genome evolution in host specialist ectomycorrhizal fungi.</title>
        <authorList>
            <person name="Lofgren L.A."/>
            <person name="Nguyen N.H."/>
            <person name="Vilgalys R."/>
            <person name="Ruytinx J."/>
            <person name="Liao H.L."/>
            <person name="Branco S."/>
            <person name="Kuo A."/>
            <person name="LaButti K."/>
            <person name="Lipzen A."/>
            <person name="Andreopoulos W."/>
            <person name="Pangilinan J."/>
            <person name="Riley R."/>
            <person name="Hundley H."/>
            <person name="Na H."/>
            <person name="Barry K."/>
            <person name="Grigoriev I.V."/>
            <person name="Stajich J.E."/>
            <person name="Kennedy P.G."/>
        </authorList>
    </citation>
    <scope>NUCLEOTIDE SEQUENCE</scope>
    <source>
        <strain evidence="1">MN1</strain>
    </source>
</reference>